<feature type="region of interest" description="Disordered" evidence="1">
    <location>
        <begin position="1"/>
        <end position="23"/>
    </location>
</feature>
<dbReference type="AlphaFoldDB" id="A0A178IDN5"/>
<reference evidence="2 3" key="1">
    <citation type="submission" date="2016-01" db="EMBL/GenBank/DDBJ databases">
        <title>High potential of lignocellulose degradation of a new Verrucomicrobia species.</title>
        <authorList>
            <person name="Wang Y."/>
            <person name="Shi Y."/>
            <person name="Qiu Z."/>
            <person name="Liu S."/>
            <person name="Yang H."/>
        </authorList>
    </citation>
    <scope>NUCLEOTIDE SEQUENCE [LARGE SCALE GENOMIC DNA]</scope>
    <source>
        <strain evidence="2 3">TSB47</strain>
    </source>
</reference>
<protein>
    <submittedName>
        <fullName evidence="2">Uncharacterized protein</fullName>
    </submittedName>
</protein>
<dbReference type="EMBL" id="LRRQ01000180">
    <property type="protein sequence ID" value="OAM87179.1"/>
    <property type="molecule type" value="Genomic_DNA"/>
</dbReference>
<dbReference type="Proteomes" id="UP000078486">
    <property type="component" value="Unassembled WGS sequence"/>
</dbReference>
<name>A0A178IDN5_9BACT</name>
<dbReference type="STRING" id="1184151.AW736_25070"/>
<accession>A0A178IDN5</accession>
<proteinExistence type="predicted"/>
<sequence>MRASHAQGANEAPPAPDEILDQTAYPPREDGAWQEAYDVRGDVVCYSRRAIAEGRWLVERKETQDGWVARFWPDISPQAVGNAQAAMALVELAGMRHGQCEARVAERLNRVVRRLVTLRQRSHWAGELEEALRELDESLSEYCRASRAVMAPADSA</sequence>
<evidence type="ECO:0000313" key="2">
    <source>
        <dbReference type="EMBL" id="OAM87179.1"/>
    </source>
</evidence>
<comment type="caution">
    <text evidence="2">The sequence shown here is derived from an EMBL/GenBank/DDBJ whole genome shotgun (WGS) entry which is preliminary data.</text>
</comment>
<keyword evidence="3" id="KW-1185">Reference proteome</keyword>
<gene>
    <name evidence="2" type="ORF">AW736_25070</name>
</gene>
<evidence type="ECO:0000313" key="3">
    <source>
        <dbReference type="Proteomes" id="UP000078486"/>
    </source>
</evidence>
<evidence type="ECO:0000256" key="1">
    <source>
        <dbReference type="SAM" id="MobiDB-lite"/>
    </source>
</evidence>
<organism evidence="2 3">
    <name type="scientific">Termitidicoccus mucosus</name>
    <dbReference type="NCBI Taxonomy" id="1184151"/>
    <lineage>
        <taxon>Bacteria</taxon>
        <taxon>Pseudomonadati</taxon>
        <taxon>Verrucomicrobiota</taxon>
        <taxon>Opitutia</taxon>
        <taxon>Opitutales</taxon>
        <taxon>Opitutaceae</taxon>
        <taxon>Termitidicoccus</taxon>
    </lineage>
</organism>